<dbReference type="Proteomes" id="UP001500467">
    <property type="component" value="Unassembled WGS sequence"/>
</dbReference>
<reference evidence="6" key="1">
    <citation type="journal article" date="2019" name="Int. J. Syst. Evol. Microbiol.">
        <title>The Global Catalogue of Microorganisms (GCM) 10K type strain sequencing project: providing services to taxonomists for standard genome sequencing and annotation.</title>
        <authorList>
            <consortium name="The Broad Institute Genomics Platform"/>
            <consortium name="The Broad Institute Genome Sequencing Center for Infectious Disease"/>
            <person name="Wu L."/>
            <person name="Ma J."/>
        </authorList>
    </citation>
    <scope>NUCLEOTIDE SEQUENCE [LARGE SCALE GENOMIC DNA]</scope>
    <source>
        <strain evidence="6">JCM 13022</strain>
    </source>
</reference>
<dbReference type="InterPro" id="IPR045851">
    <property type="entry name" value="AMP-bd_C_sf"/>
</dbReference>
<accession>A0ABP4GBG9</accession>
<feature type="domain" description="AMP-dependent synthetase/ligase" evidence="3">
    <location>
        <begin position="31"/>
        <end position="395"/>
    </location>
</feature>
<evidence type="ECO:0000313" key="5">
    <source>
        <dbReference type="EMBL" id="GAA1216357.1"/>
    </source>
</evidence>
<dbReference type="PANTHER" id="PTHR43201:SF5">
    <property type="entry name" value="MEDIUM-CHAIN ACYL-COA LIGASE ACSF2, MITOCHONDRIAL"/>
    <property type="match status" value="1"/>
</dbReference>
<dbReference type="InterPro" id="IPR025110">
    <property type="entry name" value="AMP-bd_C"/>
</dbReference>
<dbReference type="Gene3D" id="3.40.50.12780">
    <property type="entry name" value="N-terminal domain of ligase-like"/>
    <property type="match status" value="1"/>
</dbReference>
<dbReference type="SUPFAM" id="SSF56801">
    <property type="entry name" value="Acetyl-CoA synthetase-like"/>
    <property type="match status" value="1"/>
</dbReference>
<dbReference type="InterPro" id="IPR000873">
    <property type="entry name" value="AMP-dep_synth/lig_dom"/>
</dbReference>
<dbReference type="Pfam" id="PF13193">
    <property type="entry name" value="AMP-binding_C"/>
    <property type="match status" value="1"/>
</dbReference>
<proteinExistence type="inferred from homology"/>
<dbReference type="Pfam" id="PF00501">
    <property type="entry name" value="AMP-binding"/>
    <property type="match status" value="1"/>
</dbReference>
<feature type="domain" description="AMP-binding enzyme C-terminal" evidence="4">
    <location>
        <begin position="456"/>
        <end position="532"/>
    </location>
</feature>
<dbReference type="InterPro" id="IPR020845">
    <property type="entry name" value="AMP-binding_CS"/>
</dbReference>
<keyword evidence="2" id="KW-0436">Ligase</keyword>
<dbReference type="RefSeq" id="WP_253855658.1">
    <property type="nucleotide sequence ID" value="NZ_BAAALM010000016.1"/>
</dbReference>
<evidence type="ECO:0008006" key="7">
    <source>
        <dbReference type="Google" id="ProtNLM"/>
    </source>
</evidence>
<dbReference type="InterPro" id="IPR042099">
    <property type="entry name" value="ANL_N_sf"/>
</dbReference>
<sequence length="551" mass="60252">MSFTTILNDEQIDTYTRAGFWVNRTITDHLDDVAAATPDKTAFVDSRRSVTYGGLKQEVDRCALGLLELGVRPGDVVSFQLPNWIEWVVVHYAASRIGAISNPLIPIYREREVGFMVGLAGSKVLVVPDSFRGFDYPAMVDKLRPQWPDLEHVLVVGSSWDEFAATPWEERRDPAELADLRPDPNDVTLLIFTSGTTGEPKGVMHTHNTAIAANNPLPERLGITSDSVIHMASTLAHLTGFLYGARLPVQNGATCVLQDVWDATRFVELVAEHGITYTSAATPFLHDLLSAPNLGEHDLSSLRRFCCMGAPIPRALVREARSKLSGLVVLGGWGQSENALVTLGIPGDPDEKLIDTDGYPWPGMHLRVVDSDGKELPPGTEGRLQVTGPFLFVGYAERLDMTRACFSPTDEGEAGGAAWFDTGDLAVLDADGYLRIAGRTKDVIVRGGENIPVAYVENTLYEHPDIDAVAVVAVPDPRLQERACACVVLKPDSAELDLETMRTFLAEKGVAKQYWPELLEVMSQLPRTPSGKIQKFQLRTQVAPQATEDGP</sequence>
<protein>
    <recommendedName>
        <fullName evidence="7">Cyclohexanecarboxylate-CoA ligase</fullName>
    </recommendedName>
</protein>
<evidence type="ECO:0000313" key="6">
    <source>
        <dbReference type="Proteomes" id="UP001500467"/>
    </source>
</evidence>
<dbReference type="EMBL" id="BAAALM010000016">
    <property type="protein sequence ID" value="GAA1216357.1"/>
    <property type="molecule type" value="Genomic_DNA"/>
</dbReference>
<name>A0ABP4GBG9_9PSEU</name>
<dbReference type="PANTHER" id="PTHR43201">
    <property type="entry name" value="ACYL-COA SYNTHETASE"/>
    <property type="match status" value="1"/>
</dbReference>
<dbReference type="PROSITE" id="PS00455">
    <property type="entry name" value="AMP_BINDING"/>
    <property type="match status" value="1"/>
</dbReference>
<evidence type="ECO:0000256" key="2">
    <source>
        <dbReference type="ARBA" id="ARBA00022598"/>
    </source>
</evidence>
<gene>
    <name evidence="5" type="ORF">GCM10009675_43200</name>
</gene>
<organism evidence="5 6">
    <name type="scientific">Prauserella alba</name>
    <dbReference type="NCBI Taxonomy" id="176898"/>
    <lineage>
        <taxon>Bacteria</taxon>
        <taxon>Bacillati</taxon>
        <taxon>Actinomycetota</taxon>
        <taxon>Actinomycetes</taxon>
        <taxon>Pseudonocardiales</taxon>
        <taxon>Pseudonocardiaceae</taxon>
        <taxon>Prauserella</taxon>
    </lineage>
</organism>
<comment type="caution">
    <text evidence="5">The sequence shown here is derived from an EMBL/GenBank/DDBJ whole genome shotgun (WGS) entry which is preliminary data.</text>
</comment>
<evidence type="ECO:0000256" key="1">
    <source>
        <dbReference type="ARBA" id="ARBA00006432"/>
    </source>
</evidence>
<comment type="similarity">
    <text evidence="1">Belongs to the ATP-dependent AMP-binding enzyme family.</text>
</comment>
<evidence type="ECO:0000259" key="3">
    <source>
        <dbReference type="Pfam" id="PF00501"/>
    </source>
</evidence>
<keyword evidence="6" id="KW-1185">Reference proteome</keyword>
<evidence type="ECO:0000259" key="4">
    <source>
        <dbReference type="Pfam" id="PF13193"/>
    </source>
</evidence>
<dbReference type="Gene3D" id="3.30.300.30">
    <property type="match status" value="1"/>
</dbReference>